<dbReference type="RefSeq" id="WP_088270822.1">
    <property type="nucleotide sequence ID" value="NZ_BMKI01000007.1"/>
</dbReference>
<evidence type="ECO:0000313" key="2">
    <source>
        <dbReference type="Proteomes" id="UP000630615"/>
    </source>
</evidence>
<gene>
    <name evidence="1" type="ORF">GCM10011573_27730</name>
</gene>
<sequence>MVELSPTEMDRRVTEFQKSGKDYFSGDTVNMFGFNGLNYIQSTVNDLKESGFWDAAWGVGLTVAAVRNAQTAGKKLVGLIVKNEILMLIL</sequence>
<dbReference type="EMBL" id="BMKI01000007">
    <property type="protein sequence ID" value="GGC96601.1"/>
    <property type="molecule type" value="Genomic_DNA"/>
</dbReference>
<dbReference type="Proteomes" id="UP000630615">
    <property type="component" value="Unassembled WGS sequence"/>
</dbReference>
<reference evidence="2" key="1">
    <citation type="journal article" date="2019" name="Int. J. Syst. Evol. Microbiol.">
        <title>The Global Catalogue of Microorganisms (GCM) 10K type strain sequencing project: providing services to taxonomists for standard genome sequencing and annotation.</title>
        <authorList>
            <consortium name="The Broad Institute Genomics Platform"/>
            <consortium name="The Broad Institute Genome Sequencing Center for Infectious Disease"/>
            <person name="Wu L."/>
            <person name="Ma J."/>
        </authorList>
    </citation>
    <scope>NUCLEOTIDE SEQUENCE [LARGE SCALE GENOMIC DNA]</scope>
    <source>
        <strain evidence="2">CGMCC 1.15942</strain>
    </source>
</reference>
<evidence type="ECO:0000313" key="1">
    <source>
        <dbReference type="EMBL" id="GGC96601.1"/>
    </source>
</evidence>
<proteinExistence type="predicted"/>
<keyword evidence="2" id="KW-1185">Reference proteome</keyword>
<name>A0ABQ1PFZ3_9ENTE</name>
<organism evidence="1 2">
    <name type="scientific">Enterococcus wangshanyuanii</name>
    <dbReference type="NCBI Taxonomy" id="2005703"/>
    <lineage>
        <taxon>Bacteria</taxon>
        <taxon>Bacillati</taxon>
        <taxon>Bacillota</taxon>
        <taxon>Bacilli</taxon>
        <taxon>Lactobacillales</taxon>
        <taxon>Enterococcaceae</taxon>
        <taxon>Enterococcus</taxon>
    </lineage>
</organism>
<comment type="caution">
    <text evidence="1">The sequence shown here is derived from an EMBL/GenBank/DDBJ whole genome shotgun (WGS) entry which is preliminary data.</text>
</comment>
<accession>A0ABQ1PFZ3</accession>
<protein>
    <submittedName>
        <fullName evidence="1">Uncharacterized protein</fullName>
    </submittedName>
</protein>